<reference evidence="7 8" key="1">
    <citation type="submission" date="2016-10" db="EMBL/GenBank/DDBJ databases">
        <authorList>
            <person name="de Groot N.N."/>
        </authorList>
    </citation>
    <scope>NUCLEOTIDE SEQUENCE [LARGE SCALE GENOMIC DNA]</scope>
    <source>
        <strain evidence="7 8">RK1</strain>
    </source>
</reference>
<dbReference type="InterPro" id="IPR009081">
    <property type="entry name" value="PP-bd_ACP"/>
</dbReference>
<dbReference type="RefSeq" id="WP_090626185.1">
    <property type="nucleotide sequence ID" value="NZ_FOQO01000003.1"/>
</dbReference>
<evidence type="ECO:0000259" key="6">
    <source>
        <dbReference type="PROSITE" id="PS52004"/>
    </source>
</evidence>
<evidence type="ECO:0000313" key="7">
    <source>
        <dbReference type="EMBL" id="SFI37005.1"/>
    </source>
</evidence>
<dbReference type="PROSITE" id="PS00455">
    <property type="entry name" value="AMP_BINDING"/>
    <property type="match status" value="1"/>
</dbReference>
<proteinExistence type="predicted"/>
<dbReference type="InterPro" id="IPR050091">
    <property type="entry name" value="PKS_NRPS_Biosynth_Enz"/>
</dbReference>
<dbReference type="Pfam" id="PF00501">
    <property type="entry name" value="AMP-binding"/>
    <property type="match status" value="1"/>
</dbReference>
<accession>A0A1I3HMN5</accession>
<dbReference type="STRING" id="1477437.SAMN05444682_103425"/>
<dbReference type="GO" id="GO:0004312">
    <property type="term" value="F:fatty acid synthase activity"/>
    <property type="evidence" value="ECO:0007669"/>
    <property type="project" value="TreeGrafter"/>
</dbReference>
<dbReference type="Gene3D" id="3.30.300.30">
    <property type="match status" value="1"/>
</dbReference>
<dbReference type="Gene3D" id="3.40.50.12780">
    <property type="entry name" value="N-terminal domain of ligase-like"/>
    <property type="match status" value="1"/>
</dbReference>
<dbReference type="SUPFAM" id="SSF53474">
    <property type="entry name" value="alpha/beta-Hydrolases"/>
    <property type="match status" value="1"/>
</dbReference>
<dbReference type="SMART" id="SM00822">
    <property type="entry name" value="PKS_KR"/>
    <property type="match status" value="1"/>
</dbReference>
<dbReference type="Pfam" id="PF00975">
    <property type="entry name" value="Thioesterase"/>
    <property type="match status" value="1"/>
</dbReference>
<dbReference type="Pfam" id="PF16197">
    <property type="entry name" value="KAsynt_C_assoc"/>
    <property type="match status" value="1"/>
</dbReference>
<dbReference type="CDD" id="cd05274">
    <property type="entry name" value="KR_FAS_SDR_x"/>
    <property type="match status" value="1"/>
</dbReference>
<dbReference type="InterPro" id="IPR036736">
    <property type="entry name" value="ACP-like_sf"/>
</dbReference>
<dbReference type="SUPFAM" id="SSF56801">
    <property type="entry name" value="Acetyl-CoA synthetase-like"/>
    <property type="match status" value="1"/>
</dbReference>
<evidence type="ECO:0000256" key="4">
    <source>
        <dbReference type="ARBA" id="ARBA00054155"/>
    </source>
</evidence>
<dbReference type="InterPro" id="IPR000873">
    <property type="entry name" value="AMP-dep_synth/lig_dom"/>
</dbReference>
<dbReference type="Proteomes" id="UP000198670">
    <property type="component" value="Unassembled WGS sequence"/>
</dbReference>
<evidence type="ECO:0000256" key="2">
    <source>
        <dbReference type="ARBA" id="ARBA00022553"/>
    </source>
</evidence>
<dbReference type="OrthoDB" id="9778690at2"/>
<dbReference type="SMART" id="SM00823">
    <property type="entry name" value="PKS_PP"/>
    <property type="match status" value="1"/>
</dbReference>
<evidence type="ECO:0000256" key="1">
    <source>
        <dbReference type="ARBA" id="ARBA00022450"/>
    </source>
</evidence>
<dbReference type="Gene3D" id="1.10.1200.10">
    <property type="entry name" value="ACP-like"/>
    <property type="match status" value="1"/>
</dbReference>
<dbReference type="SUPFAM" id="SSF55048">
    <property type="entry name" value="Probable ACP-binding domain of malonyl-CoA ACP transacylase"/>
    <property type="match status" value="1"/>
</dbReference>
<evidence type="ECO:0000313" key="8">
    <source>
        <dbReference type="Proteomes" id="UP000198670"/>
    </source>
</evidence>
<dbReference type="Gene3D" id="3.30.70.3290">
    <property type="match status" value="1"/>
</dbReference>
<dbReference type="FunFam" id="3.40.47.10:FF:000019">
    <property type="entry name" value="Polyketide synthase type I"/>
    <property type="match status" value="1"/>
</dbReference>
<dbReference type="GO" id="GO:0005737">
    <property type="term" value="C:cytoplasm"/>
    <property type="evidence" value="ECO:0007669"/>
    <property type="project" value="TreeGrafter"/>
</dbReference>
<dbReference type="InterPro" id="IPR020806">
    <property type="entry name" value="PKS_PP-bd"/>
</dbReference>
<dbReference type="InterPro" id="IPR029058">
    <property type="entry name" value="AB_hydrolase_fold"/>
</dbReference>
<dbReference type="InterPro" id="IPR018201">
    <property type="entry name" value="Ketoacyl_synth_AS"/>
</dbReference>
<dbReference type="Gene3D" id="3.40.50.720">
    <property type="entry name" value="NAD(P)-binding Rossmann-like Domain"/>
    <property type="match status" value="1"/>
</dbReference>
<keyword evidence="8" id="KW-1185">Reference proteome</keyword>
<gene>
    <name evidence="7" type="ORF">SAMN05444682_103425</name>
</gene>
<dbReference type="InterPro" id="IPR045851">
    <property type="entry name" value="AMP-bd_C_sf"/>
</dbReference>
<dbReference type="PROSITE" id="PS52004">
    <property type="entry name" value="KS3_2"/>
    <property type="match status" value="1"/>
</dbReference>
<dbReference type="InterPro" id="IPR001031">
    <property type="entry name" value="Thioesterase"/>
</dbReference>
<sequence length="2320" mass="254045">MDKKNVADLVLNFPDEFRQETALILLDSYGKEKKRLNFEELRATCLEAAQSLLAVGDAGDVVLLAVDDHESFIRCFFGCILAGRIPAPLPPLRGRNDKSGMGRLKTIAQQRKAHALLVPGEQCGFVDAFLNKESDLSLPIVAADRLSENQSSSCSLPDILPHHTAYIQYTSGSTSMPKGVVLRHENVIANLFQMYQVFQRSERVRVAGWIPLHHDMGLVGHLFTALYETGTAILLPPTSFIAKPDSWLRAIDTYKANSAAAPNFAFAHCVRKINPSGDLDLSSWKYAYVGSETVSPEILDGFAGHFSVTGFRKEAFKPVYGLAEATLLVAGGGDSLSTLDKLVQRRDTGNKLGRALIPYRVSDLTTITIRKEPGGKSCAEGEEGEIYIRGNGVSSGYYGDEAGMDGLATGDRGFLSGDFLYITGRSKEIVIIRGVNHSSEDIEHAARMGQPFVRSNDLTAAVSDTAANRERFYLFQEIDRHLGVVAYKQTVAHIRANLADNYAIVPDEIVLLPTGFLPRTANYKISRKACLRRYLAEELQPLYTQRADEEMRVGVSPDEADPIVITGAACRFPGGATSPEAFWELLAQGRDAITEVPASRWDNALFYDERPAIPGKTNTAWGGFVGDMDLFDPAFFGISEHEAPEIDPQHRLLLETSWRLMENSGTKKEELAGSSTGVFIGVSTNDYLYMKIKLIPGMESFNAYSGLGNANSIAANRLSYFYDLKGPSMAIDTACSSSLTAFHLAVQAMRNGECTQAIVGGVNALLSPGPTITLSQFGMMSATGRCKTFDASADGYVRSEGCGLVMLKRRSAALRDGDRILAVVRATKAAQDGHSAVITAPDAEAQHRLLRETIQQSGIAASAISYVEAHGTGTSVGDPVEMAQIRKVYGEAGGASCYVGSVKSNIGHLEAAAGIASVIKIVWMLQQKKIPPHIHLQRLNPHIQLNGSRLEIADALTEWKEEESPRMAAISSFGFGGSLVHAILEEYVEMPIECTADPEQKQYGQTIFPLSAHTPQALSALADCWTTWLADQPEASVQELAAAQALNRSTFRYRSYVLADTAADLRKKLLNSNGNTFSSLGQYKHICFLFTGQGEQYAEMGREMYHRYPAFRTAFNRCSNAFEQDSKAPSLYEIAFGKTGEGSLDEMYIQPVLFAVQYALAQLWESVGCIPDVVLGHSLGEYAAACIAGCFSPETAMLLLKKRAALASSLPIKGHMLAVTSSPDQIQEFIGNGSVCIAAINSSSRIVLAGRQEEITDLQDVLSANGITHSLLRTGQAFHSPLLDPIVDEFQRFAAELDFHVPQRKWISSVTGKRVDTRPDAAYWAAHLRQPVNFRLAADRLPEEAVAAFIQIGPGGSSLMAVNECGVATDALLLRSLNVKKGDRTEAFFFLDSVGKLYRGGIDIRWDALFPGNVFPGKIPGIVFQQQSYWLKELTPARLAHFADTGTPSVQTFASVPSSPAGQPIQFIPDWIPVGALPPTNLTETTDTNWLVVGATHPFNEALSDLLKAAGTSVFRIPAKATQTDYDRLIYKISHREKKENINQWKMIFSCAAVNAFLERADASALDSDIKDSITSLVLLLRALHKNAVHPQVWIVTQQAQHVGTAENGDALLRLAHSAIWGFAKTLFLEHPEWRGGLVDVEAVDHKSLAMSLLAKILNPQHEHCVAIRGNQQYVQQLTPIPASEAPVGLKKPFRSDGVTVITGGLGGLGLACAQWAFDNGSRHLLLISRKQLPPQEEWELLPAGCEHYDCIQRLIQLKNQGAQLRIVSLDVRDTAGLEAVFGELSERELPVRGIIHAAGVNWFSKVADLDTDVLLDTLRIKMHAAWALHRLSQQLDLDYFLLFSSVSALWGSVELSHYTAANHFMDMLAHQRNKLGVPALSINWGPWAEVGMSAAERETEVLSRMGFRLFPAKTALGEMEKAMNHRVSQAVITDIDWGKFSAFINFSLQPSLFANFAEKDTPLGSRNEDRLAKIKRSNAEDAHRLIGQAIRNELRSVMLIESTDEIDAHQRFNFMGLDSLMAISFVVNLEECFRLKLPSMLPYNYPTIRAVNDFIFEALFDYPYGDQVETLSASQSVVDDAVMHTKGDCLVTLKEATGLGAVTLYCFPAAGSGASVYSSWISALPNHIALVAIQAPGREERNSEQPHKTMAPLIAELLTSFDGNGRDFYFFGHSLGALVAYELFAALKKANQQLPTAIFFSGCGRPGGVNATFNAKTLLEEHGAALDESRKNTLHTDINLLETYRPSEEKITVPVVTIGGKNDVLAPPENIREWVHVTENDFSVSFLEGGHDLLRENREALIALIESQIPNRIPNLSAV</sequence>
<name>A0A1I3HMN5_9SPHI</name>
<evidence type="ECO:0000259" key="5">
    <source>
        <dbReference type="PROSITE" id="PS50075"/>
    </source>
</evidence>
<feature type="domain" description="Carrier" evidence="5">
    <location>
        <begin position="1982"/>
        <end position="2060"/>
    </location>
</feature>
<dbReference type="GO" id="GO:0005886">
    <property type="term" value="C:plasma membrane"/>
    <property type="evidence" value="ECO:0007669"/>
    <property type="project" value="TreeGrafter"/>
</dbReference>
<dbReference type="InterPro" id="IPR020841">
    <property type="entry name" value="PKS_Beta-ketoAc_synthase_dom"/>
</dbReference>
<dbReference type="Pfam" id="PF00698">
    <property type="entry name" value="Acyl_transf_1"/>
    <property type="match status" value="1"/>
</dbReference>
<dbReference type="InterPro" id="IPR016035">
    <property type="entry name" value="Acyl_Trfase/lysoPLipase"/>
</dbReference>
<keyword evidence="1" id="KW-0596">Phosphopantetheine</keyword>
<organism evidence="7 8">
    <name type="scientific">Parapedobacter indicus</name>
    <dbReference type="NCBI Taxonomy" id="1477437"/>
    <lineage>
        <taxon>Bacteria</taxon>
        <taxon>Pseudomonadati</taxon>
        <taxon>Bacteroidota</taxon>
        <taxon>Sphingobacteriia</taxon>
        <taxon>Sphingobacteriales</taxon>
        <taxon>Sphingobacteriaceae</taxon>
        <taxon>Parapedobacter</taxon>
    </lineage>
</organism>
<dbReference type="Pfam" id="PF00109">
    <property type="entry name" value="ketoacyl-synt"/>
    <property type="match status" value="1"/>
</dbReference>
<dbReference type="InterPro" id="IPR036291">
    <property type="entry name" value="NAD(P)-bd_dom_sf"/>
</dbReference>
<dbReference type="EMBL" id="FOQO01000003">
    <property type="protein sequence ID" value="SFI37005.1"/>
    <property type="molecule type" value="Genomic_DNA"/>
</dbReference>
<dbReference type="InterPro" id="IPR013968">
    <property type="entry name" value="PKS_KR"/>
</dbReference>
<dbReference type="SMART" id="SM01294">
    <property type="entry name" value="PKS_PP_betabranch"/>
    <property type="match status" value="1"/>
</dbReference>
<dbReference type="InterPro" id="IPR032821">
    <property type="entry name" value="PKS_assoc"/>
</dbReference>
<dbReference type="SUPFAM" id="SSF53901">
    <property type="entry name" value="Thiolase-like"/>
    <property type="match status" value="1"/>
</dbReference>
<dbReference type="GO" id="GO:0006633">
    <property type="term" value="P:fatty acid biosynthetic process"/>
    <property type="evidence" value="ECO:0007669"/>
    <property type="project" value="InterPro"/>
</dbReference>
<dbReference type="GO" id="GO:0071770">
    <property type="term" value="P:DIM/DIP cell wall layer assembly"/>
    <property type="evidence" value="ECO:0007669"/>
    <property type="project" value="TreeGrafter"/>
</dbReference>
<evidence type="ECO:0000256" key="3">
    <source>
        <dbReference type="ARBA" id="ARBA00022679"/>
    </source>
</evidence>
<dbReference type="SUPFAM" id="SSF51735">
    <property type="entry name" value="NAD(P)-binding Rossmann-fold domains"/>
    <property type="match status" value="2"/>
</dbReference>
<keyword evidence="3 7" id="KW-0808">Transferase</keyword>
<dbReference type="InterPro" id="IPR042099">
    <property type="entry name" value="ANL_N_sf"/>
</dbReference>
<dbReference type="SUPFAM" id="SSF52151">
    <property type="entry name" value="FabD/lysophospholipase-like"/>
    <property type="match status" value="1"/>
</dbReference>
<dbReference type="PROSITE" id="PS50075">
    <property type="entry name" value="CARRIER"/>
    <property type="match status" value="1"/>
</dbReference>
<dbReference type="InterPro" id="IPR014031">
    <property type="entry name" value="Ketoacyl_synth_C"/>
</dbReference>
<dbReference type="SMART" id="SM00825">
    <property type="entry name" value="PKS_KS"/>
    <property type="match status" value="1"/>
</dbReference>
<dbReference type="InterPro" id="IPR057326">
    <property type="entry name" value="KR_dom"/>
</dbReference>
<dbReference type="InterPro" id="IPR016039">
    <property type="entry name" value="Thiolase-like"/>
</dbReference>
<dbReference type="GO" id="GO:0004315">
    <property type="term" value="F:3-oxoacyl-[acyl-carrier-protein] synthase activity"/>
    <property type="evidence" value="ECO:0007669"/>
    <property type="project" value="InterPro"/>
</dbReference>
<dbReference type="Gene3D" id="3.40.47.10">
    <property type="match status" value="1"/>
</dbReference>
<dbReference type="InterPro" id="IPR014030">
    <property type="entry name" value="Ketoacyl_synth_N"/>
</dbReference>
<dbReference type="CDD" id="cd00833">
    <property type="entry name" value="PKS"/>
    <property type="match status" value="1"/>
</dbReference>
<dbReference type="InterPro" id="IPR001227">
    <property type="entry name" value="Ac_transferase_dom_sf"/>
</dbReference>
<dbReference type="SMART" id="SM00827">
    <property type="entry name" value="PKS_AT"/>
    <property type="match status" value="1"/>
</dbReference>
<dbReference type="PANTHER" id="PTHR43775:SF37">
    <property type="entry name" value="SI:DKEY-61P9.11"/>
    <property type="match status" value="1"/>
</dbReference>
<feature type="domain" description="Ketosynthase family 3 (KS3)" evidence="6">
    <location>
        <begin position="560"/>
        <end position="986"/>
    </location>
</feature>
<keyword evidence="2" id="KW-0597">Phosphoprotein</keyword>
<dbReference type="Gene3D" id="3.40.366.10">
    <property type="entry name" value="Malonyl-Coenzyme A Acyl Carrier Protein, domain 2"/>
    <property type="match status" value="1"/>
</dbReference>
<dbReference type="GO" id="GO:0031177">
    <property type="term" value="F:phosphopantetheine binding"/>
    <property type="evidence" value="ECO:0007669"/>
    <property type="project" value="InterPro"/>
</dbReference>
<dbReference type="InterPro" id="IPR016036">
    <property type="entry name" value="Malonyl_transacylase_ACP-bd"/>
</dbReference>
<dbReference type="Pfam" id="PF08659">
    <property type="entry name" value="KR"/>
    <property type="match status" value="1"/>
</dbReference>
<protein>
    <submittedName>
        <fullName evidence="7">Acyl transferase domain-containing protein</fullName>
    </submittedName>
</protein>
<comment type="function">
    <text evidence="4">Involved in production of the polyketide antibiotic thailandamide.</text>
</comment>
<dbReference type="InterPro" id="IPR020845">
    <property type="entry name" value="AMP-binding_CS"/>
</dbReference>
<dbReference type="PANTHER" id="PTHR43775">
    <property type="entry name" value="FATTY ACID SYNTHASE"/>
    <property type="match status" value="1"/>
</dbReference>
<dbReference type="InterPro" id="IPR014043">
    <property type="entry name" value="Acyl_transferase_dom"/>
</dbReference>
<dbReference type="PROSITE" id="PS00606">
    <property type="entry name" value="KS3_1"/>
    <property type="match status" value="1"/>
</dbReference>
<dbReference type="Pfam" id="PF02801">
    <property type="entry name" value="Ketoacyl-synt_C"/>
    <property type="match status" value="1"/>
</dbReference>
<dbReference type="Pfam" id="PF00550">
    <property type="entry name" value="PP-binding"/>
    <property type="match status" value="1"/>
</dbReference>
<dbReference type="Gene3D" id="3.40.50.1820">
    <property type="entry name" value="alpha/beta hydrolase"/>
    <property type="match status" value="1"/>
</dbReference>